<evidence type="ECO:0000256" key="2">
    <source>
        <dbReference type="ARBA" id="ARBA00022448"/>
    </source>
</evidence>
<keyword evidence="2" id="KW-0813">Transport</keyword>
<evidence type="ECO:0000256" key="3">
    <source>
        <dbReference type="ARBA" id="ARBA00022452"/>
    </source>
</evidence>
<keyword evidence="6" id="KW-0406">Ion transport</keyword>
<comment type="subcellular location">
    <subcellularLocation>
        <location evidence="1">Cell outer membrane</location>
        <topology evidence="1">Multi-pass membrane protein</topology>
    </subcellularLocation>
</comment>
<evidence type="ECO:0000313" key="13">
    <source>
        <dbReference type="EMBL" id="AEP84411.1"/>
    </source>
</evidence>
<dbReference type="AlphaFoldDB" id="G4WWD5"/>
<dbReference type="InterPro" id="IPR006664">
    <property type="entry name" value="OMP_bac"/>
</dbReference>
<name>G4WWD5_9BACT</name>
<keyword evidence="9" id="KW-0998">Cell outer membrane</keyword>
<dbReference type="Gene3D" id="2.40.160.20">
    <property type="match status" value="1"/>
</dbReference>
<dbReference type="Pfam" id="PF13505">
    <property type="entry name" value="OMP_b-brl"/>
    <property type="match status" value="1"/>
</dbReference>
<dbReference type="GO" id="GO:0046930">
    <property type="term" value="C:pore complex"/>
    <property type="evidence" value="ECO:0007669"/>
    <property type="project" value="UniProtKB-KW"/>
</dbReference>
<evidence type="ECO:0000256" key="6">
    <source>
        <dbReference type="ARBA" id="ARBA00023065"/>
    </source>
</evidence>
<keyword evidence="4" id="KW-0812">Transmembrane</keyword>
<evidence type="ECO:0000259" key="12">
    <source>
        <dbReference type="PROSITE" id="PS51123"/>
    </source>
</evidence>
<dbReference type="GO" id="GO:0015288">
    <property type="term" value="F:porin activity"/>
    <property type="evidence" value="ECO:0007669"/>
    <property type="project" value="UniProtKB-KW"/>
</dbReference>
<dbReference type="InterPro" id="IPR027385">
    <property type="entry name" value="Beta-barrel_OMP"/>
</dbReference>
<sequence>MKQELFAAHAASVSQATPIKSRYNLLAQVIGLTAAFTSTLAFAQNDEESASGFNFRAEPSHWYIGGNFGRTEESIDDGEIANSIIGGDLTFIDDKDSDRGYKFFVGYQFNHHFALEAGYADLGDFGVDVTRTPGTGTLTGDTNYKGYNLDAVATWPLTQHLSAFGRVGAFHYETEESFVGTESLAASLSRDDKDTGYKFGAGLEYSLTERLSARIEAERYRIEDMLGDHGSVNLYSIGLVYRFGDRTPPRQEDPVVAQQQDYCSKLDIHFEINRAEIPRAESERLNAASEFLQRYPNTKAVITGHTDSVGNDQANMQLSQRRADSVLQYLVGQQIDSSRISTVARGEADPVASNDTDSGKRDNRRINTTIDCVKDVAGLSLPETRITVAALVEFNANSVEVDEQYHADLEKAANYLRDNPNVTAHVEGHAADLTSTDKAQQISERRAANVVDYLVEKFSIERSRLTAEGFGKTHRVAYNTTEEGKQQNRRVNIVLSYPK</sequence>
<dbReference type="SUPFAM" id="SSF103088">
    <property type="entry name" value="OmpA-like"/>
    <property type="match status" value="2"/>
</dbReference>
<dbReference type="InterPro" id="IPR011250">
    <property type="entry name" value="OMP/PagP_B-barrel"/>
</dbReference>
<feature type="region of interest" description="Disordered" evidence="11">
    <location>
        <begin position="343"/>
        <end position="363"/>
    </location>
</feature>
<dbReference type="Gene3D" id="3.30.1330.60">
    <property type="entry name" value="OmpA-like domain"/>
    <property type="match status" value="2"/>
</dbReference>
<dbReference type="EMBL" id="JF490033">
    <property type="protein sequence ID" value="AEP84411.1"/>
    <property type="molecule type" value="Genomic_DNA"/>
</dbReference>
<evidence type="ECO:0000256" key="4">
    <source>
        <dbReference type="ARBA" id="ARBA00022692"/>
    </source>
</evidence>
<protein>
    <submittedName>
        <fullName evidence="13">OmpA/MotB domain protein</fullName>
    </submittedName>
</protein>
<feature type="domain" description="OmpA-like" evidence="12">
    <location>
        <begin position="257"/>
        <end position="374"/>
    </location>
</feature>
<proteinExistence type="predicted"/>
<dbReference type="CDD" id="cd07185">
    <property type="entry name" value="OmpA_C-like"/>
    <property type="match status" value="2"/>
</dbReference>
<evidence type="ECO:0000256" key="8">
    <source>
        <dbReference type="ARBA" id="ARBA00023136"/>
    </source>
</evidence>
<dbReference type="InterPro" id="IPR050330">
    <property type="entry name" value="Bact_OuterMem_StrucFunc"/>
</dbReference>
<keyword evidence="7" id="KW-0626">Porin</keyword>
<accession>G4WWD5</accession>
<dbReference type="PANTHER" id="PTHR30329:SF21">
    <property type="entry name" value="LIPOPROTEIN YIAD-RELATED"/>
    <property type="match status" value="1"/>
</dbReference>
<dbReference type="InterPro" id="IPR006665">
    <property type="entry name" value="OmpA-like"/>
</dbReference>
<reference evidence="13" key="1">
    <citation type="journal article" date="2011" name="Environ. Microbiol.">
        <title>A novel platelet-activating factor acetylhydrolase discovered in a metagenome from the earthworm-associated microbial community.</title>
        <authorList>
            <person name="Navarro-Fernandez J."/>
            <person name="Nechitaylo T.Y."/>
            <person name="Guerrero J.A."/>
            <person name="Golyshina O.V."/>
            <person name="Garcia-Carmona F."/>
            <person name="Sanchez-Ferrer A."/>
            <person name="Golyshin P.N."/>
        </authorList>
    </citation>
    <scope>NUCLEOTIDE SEQUENCE</scope>
</reference>
<dbReference type="PRINTS" id="PR01021">
    <property type="entry name" value="OMPADOMAIN"/>
</dbReference>
<dbReference type="PROSITE" id="PS51123">
    <property type="entry name" value="OMPA_2"/>
    <property type="match status" value="2"/>
</dbReference>
<dbReference type="GO" id="GO:0006811">
    <property type="term" value="P:monoatomic ion transport"/>
    <property type="evidence" value="ECO:0007669"/>
    <property type="project" value="UniProtKB-KW"/>
</dbReference>
<evidence type="ECO:0000256" key="7">
    <source>
        <dbReference type="ARBA" id="ARBA00023114"/>
    </source>
</evidence>
<evidence type="ECO:0000256" key="9">
    <source>
        <dbReference type="ARBA" id="ARBA00023237"/>
    </source>
</evidence>
<evidence type="ECO:0000256" key="11">
    <source>
        <dbReference type="SAM" id="MobiDB-lite"/>
    </source>
</evidence>
<dbReference type="SUPFAM" id="SSF56925">
    <property type="entry name" value="OMPA-like"/>
    <property type="match status" value="1"/>
</dbReference>
<dbReference type="Pfam" id="PF00691">
    <property type="entry name" value="OmpA"/>
    <property type="match status" value="2"/>
</dbReference>
<dbReference type="GO" id="GO:0009279">
    <property type="term" value="C:cell outer membrane"/>
    <property type="evidence" value="ECO:0007669"/>
    <property type="project" value="UniProtKB-SubCell"/>
</dbReference>
<keyword evidence="5" id="KW-0732">Signal</keyword>
<evidence type="ECO:0000256" key="1">
    <source>
        <dbReference type="ARBA" id="ARBA00004571"/>
    </source>
</evidence>
<dbReference type="PANTHER" id="PTHR30329">
    <property type="entry name" value="STATOR ELEMENT OF FLAGELLAR MOTOR COMPLEX"/>
    <property type="match status" value="1"/>
</dbReference>
<feature type="domain" description="OmpA-like" evidence="12">
    <location>
        <begin position="381"/>
        <end position="499"/>
    </location>
</feature>
<dbReference type="InterPro" id="IPR036737">
    <property type="entry name" value="OmpA-like_sf"/>
</dbReference>
<keyword evidence="8 10" id="KW-0472">Membrane</keyword>
<evidence type="ECO:0000256" key="5">
    <source>
        <dbReference type="ARBA" id="ARBA00022729"/>
    </source>
</evidence>
<organism evidence="13">
    <name type="scientific">bacterium enrichment culture clone g13</name>
    <dbReference type="NCBI Taxonomy" id="1091412"/>
    <lineage>
        <taxon>Bacteria</taxon>
        <taxon>environmental samples</taxon>
    </lineage>
</organism>
<keyword evidence="3" id="KW-1134">Transmembrane beta strand</keyword>
<evidence type="ECO:0000256" key="10">
    <source>
        <dbReference type="PROSITE-ProRule" id="PRU00473"/>
    </source>
</evidence>